<dbReference type="Proteomes" id="UP000016944">
    <property type="component" value="Chromosome II"/>
</dbReference>
<dbReference type="HOGENOM" id="CLU_462987_0_0_5"/>
<dbReference type="InterPro" id="IPR052748">
    <property type="entry name" value="ISR_Activator"/>
</dbReference>
<dbReference type="SUPFAM" id="SSF81901">
    <property type="entry name" value="HCP-like"/>
    <property type="match status" value="1"/>
</dbReference>
<sequence length="589" mass="62959">MKGLRKTLVLLLSPCLLSGVQALAADSVVVPAYAPETGVEYLYRSHRTTSTDMSLWFDRPAAIMRGNFRQRMTVLSRDAEGMRVRWSLSADLPQDAEGAADTYAMNALYRNTLSAYGVRQVEYEAGLNGFPGKLVGLDVILGNLHNTSVVGADGGVANQPAGLRDIVEGIKSNPVLVIHNLAPEAELLSTGQEQDSSTYEIGQSGTASVVEYARGTPIPVAIEWKLETADFSRQTATFSLQKTYDRVALQQSQASAVEGVISSFGEKAKQLGDEQLAAARNASKNVQMTVVMSLRDGSTLEATETVLAESGGIKIMTQTHVWREDLPRNLPDLPDWNSHTVSAASIDPLPERGANAAALTSGLTAPTALEEGQAAYDSGNYGAALRSWKPLADGGSAAAQYKVAVLYQAGLGVDRDTALAAAYIRKAADQGWAEAQSSLSDLYAVGQDVPQDLELAVSWGRNAAEQGLAVAQYNLGYSYESGQGVAQDYAEALIWYRRAADQGFATAQYAVGLLYDQGLGVTRDYGEAVSWYIKAADQGLAVAQGNLGNMYAMGHGVAQDRAEAITWFRKAADQGHATAQESLKRLEQP</sequence>
<evidence type="ECO:0000313" key="2">
    <source>
        <dbReference type="EMBL" id="CDI11675.1"/>
    </source>
</evidence>
<dbReference type="RefSeq" id="WP_022563941.1">
    <property type="nucleotide sequence ID" value="NC_022545.1"/>
</dbReference>
<dbReference type="AlphaFoldDB" id="U4Q2W6"/>
<reference evidence="2 3" key="1">
    <citation type="journal article" date="2013" name="Genome Announc.">
        <title>Complete Genome Sequence of the Sesbania Symbiont and Rice Growth-Promoting Endophyte Rhizobium sp. Strain IRBG74.</title>
        <authorList>
            <person name="Crook M.B."/>
            <person name="Mitra S."/>
            <person name="Ane J.M."/>
            <person name="Sadowsky M.J."/>
            <person name="Gyaneshwar P."/>
        </authorList>
    </citation>
    <scope>NUCLEOTIDE SEQUENCE [LARGE SCALE GENOMIC DNA]</scope>
    <source>
        <strain evidence="2 3">IRBG74</strain>
    </source>
</reference>
<proteinExistence type="predicted"/>
<dbReference type="Gene3D" id="1.25.40.10">
    <property type="entry name" value="Tetratricopeptide repeat domain"/>
    <property type="match status" value="2"/>
</dbReference>
<evidence type="ECO:0000256" key="1">
    <source>
        <dbReference type="SAM" id="SignalP"/>
    </source>
</evidence>
<dbReference type="Pfam" id="PF08238">
    <property type="entry name" value="Sel1"/>
    <property type="match status" value="5"/>
</dbReference>
<dbReference type="InterPro" id="IPR006597">
    <property type="entry name" value="Sel1-like"/>
</dbReference>
<feature type="signal peptide" evidence="1">
    <location>
        <begin position="1"/>
        <end position="24"/>
    </location>
</feature>
<keyword evidence="1" id="KW-0732">Signal</keyword>
<name>U4Q2W6_9HYPH</name>
<feature type="chain" id="PRO_5004653583" evidence="1">
    <location>
        <begin position="25"/>
        <end position="589"/>
    </location>
</feature>
<dbReference type="InterPro" id="IPR011990">
    <property type="entry name" value="TPR-like_helical_dom_sf"/>
</dbReference>
<gene>
    <name evidence="2" type="ORF">BN877_II1890</name>
</gene>
<dbReference type="PANTHER" id="PTHR45011:SF1">
    <property type="entry name" value="DAP3-BINDING CELL DEATH ENHANCER 1"/>
    <property type="match status" value="1"/>
</dbReference>
<dbReference type="PANTHER" id="PTHR45011">
    <property type="entry name" value="DAP3-BINDING CELL DEATH ENHANCER 1"/>
    <property type="match status" value="1"/>
</dbReference>
<dbReference type="EMBL" id="HG518323">
    <property type="protein sequence ID" value="CDI11675.1"/>
    <property type="molecule type" value="Genomic_DNA"/>
</dbReference>
<protein>
    <submittedName>
        <fullName evidence="2">TPR repeat-containing protein</fullName>
    </submittedName>
</protein>
<dbReference type="PATRIC" id="fig|424182.3.peg.4730"/>
<evidence type="ECO:0000313" key="3">
    <source>
        <dbReference type="Proteomes" id="UP000016944"/>
    </source>
</evidence>
<accession>U4Q2W6</accession>
<dbReference type="KEGG" id="rir:BN877_II1890"/>
<organism evidence="2 3">
    <name type="scientific">Agrobacterium pusense</name>
    <dbReference type="NCBI Taxonomy" id="648995"/>
    <lineage>
        <taxon>Bacteria</taxon>
        <taxon>Pseudomonadati</taxon>
        <taxon>Pseudomonadota</taxon>
        <taxon>Alphaproteobacteria</taxon>
        <taxon>Hyphomicrobiales</taxon>
        <taxon>Rhizobiaceae</taxon>
        <taxon>Rhizobium/Agrobacterium group</taxon>
        <taxon>Agrobacterium</taxon>
    </lineage>
</organism>
<dbReference type="SMART" id="SM00671">
    <property type="entry name" value="SEL1"/>
    <property type="match status" value="5"/>
</dbReference>